<name>A0AAW2EKF3_9HYME</name>
<sequence length="76" mass="8334">MTPRTVPKSPDNLFLSTRDILRALENPRTLAGRGLPWRGRAKAAGRAHTVSCLIYVIITSRRGIEGGGVRISDLHI</sequence>
<proteinExistence type="predicted"/>
<gene>
    <name evidence="1" type="ORF">PUN28_018676</name>
</gene>
<dbReference type="AlphaFoldDB" id="A0AAW2EKF3"/>
<evidence type="ECO:0000313" key="1">
    <source>
        <dbReference type="EMBL" id="KAL0102307.1"/>
    </source>
</evidence>
<dbReference type="EMBL" id="JADYXP020000023">
    <property type="protein sequence ID" value="KAL0102307.1"/>
    <property type="molecule type" value="Genomic_DNA"/>
</dbReference>
<accession>A0AAW2EKF3</accession>
<evidence type="ECO:0008006" key="3">
    <source>
        <dbReference type="Google" id="ProtNLM"/>
    </source>
</evidence>
<protein>
    <recommendedName>
        <fullName evidence="3">Ribosomal protein S14</fullName>
    </recommendedName>
</protein>
<organism evidence="1 2">
    <name type="scientific">Cardiocondyla obscurior</name>
    <dbReference type="NCBI Taxonomy" id="286306"/>
    <lineage>
        <taxon>Eukaryota</taxon>
        <taxon>Metazoa</taxon>
        <taxon>Ecdysozoa</taxon>
        <taxon>Arthropoda</taxon>
        <taxon>Hexapoda</taxon>
        <taxon>Insecta</taxon>
        <taxon>Pterygota</taxon>
        <taxon>Neoptera</taxon>
        <taxon>Endopterygota</taxon>
        <taxon>Hymenoptera</taxon>
        <taxon>Apocrita</taxon>
        <taxon>Aculeata</taxon>
        <taxon>Formicoidea</taxon>
        <taxon>Formicidae</taxon>
        <taxon>Myrmicinae</taxon>
        <taxon>Cardiocondyla</taxon>
    </lineage>
</organism>
<dbReference type="Proteomes" id="UP001430953">
    <property type="component" value="Unassembled WGS sequence"/>
</dbReference>
<keyword evidence="2" id="KW-1185">Reference proteome</keyword>
<comment type="caution">
    <text evidence="1">The sequence shown here is derived from an EMBL/GenBank/DDBJ whole genome shotgun (WGS) entry which is preliminary data.</text>
</comment>
<evidence type="ECO:0000313" key="2">
    <source>
        <dbReference type="Proteomes" id="UP001430953"/>
    </source>
</evidence>
<reference evidence="1 2" key="1">
    <citation type="submission" date="2023-03" db="EMBL/GenBank/DDBJ databases">
        <title>High recombination rates correlate with genetic variation in Cardiocondyla obscurior ants.</title>
        <authorList>
            <person name="Errbii M."/>
        </authorList>
    </citation>
    <scope>NUCLEOTIDE SEQUENCE [LARGE SCALE GENOMIC DNA]</scope>
    <source>
        <strain evidence="1">Alpha-2009</strain>
        <tissue evidence="1">Whole body</tissue>
    </source>
</reference>